<name>A0A1Q9CM49_SYMMI</name>
<sequence length="385" mass="44461">MALKIPAAMQPSGMLTPVAMTRPNLRHSFTANDICSMDQTTKFGLPVPVVCPDKPAPTLRHLELPKPRWAYAHCSCSCMEAYETWWLETEEGGLVTRCSLIWDHHGPPSWEEWEDERWYARRAWEKWQRQQVNGRAHELQAPCRGQIRGEDGSLSAALGSARVVSSGAAFVRHSVLDASSPATTVPGTPRSPRWTYADSGDTWTSFHGDRQLKPVQTPPAHSRNSILDFEHLFSQYFVQVRPSRLRGLWHSTALPSPEEVVDAWAEDTAAYIMRYADVCNVYWPQAQLQLPTLHERLLQELQWTVEWSSEKRYRVDITVYPERVCHRLLWAIGDAILPDKFLSHTQRHLQARWRDYRFRCSDGMLLSLCYGHRYFTIHILNQRSR</sequence>
<comment type="caution">
    <text evidence="1">The sequence shown here is derived from an EMBL/GenBank/DDBJ whole genome shotgun (WGS) entry which is preliminary data.</text>
</comment>
<protein>
    <submittedName>
        <fullName evidence="1">Uncharacterized protein</fullName>
    </submittedName>
</protein>
<evidence type="ECO:0000313" key="2">
    <source>
        <dbReference type="Proteomes" id="UP000186817"/>
    </source>
</evidence>
<keyword evidence="2" id="KW-1185">Reference proteome</keyword>
<dbReference type="Proteomes" id="UP000186817">
    <property type="component" value="Unassembled WGS sequence"/>
</dbReference>
<gene>
    <name evidence="1" type="ORF">AK812_SmicGene35183</name>
</gene>
<dbReference type="AlphaFoldDB" id="A0A1Q9CM49"/>
<accession>A0A1Q9CM49</accession>
<proteinExistence type="predicted"/>
<reference evidence="1 2" key="1">
    <citation type="submission" date="2016-02" db="EMBL/GenBank/DDBJ databases">
        <title>Genome analysis of coral dinoflagellate symbionts highlights evolutionary adaptations to a symbiotic lifestyle.</title>
        <authorList>
            <person name="Aranda M."/>
            <person name="Li Y."/>
            <person name="Liew Y.J."/>
            <person name="Baumgarten S."/>
            <person name="Simakov O."/>
            <person name="Wilson M."/>
            <person name="Piel J."/>
            <person name="Ashoor H."/>
            <person name="Bougouffa S."/>
            <person name="Bajic V.B."/>
            <person name="Ryu T."/>
            <person name="Ravasi T."/>
            <person name="Bayer T."/>
            <person name="Micklem G."/>
            <person name="Kim H."/>
            <person name="Bhak J."/>
            <person name="Lajeunesse T.C."/>
            <person name="Voolstra C.R."/>
        </authorList>
    </citation>
    <scope>NUCLEOTIDE SEQUENCE [LARGE SCALE GENOMIC DNA]</scope>
    <source>
        <strain evidence="1 2">CCMP2467</strain>
    </source>
</reference>
<dbReference type="EMBL" id="LSRX01001076">
    <property type="protein sequence ID" value="OLP83992.1"/>
    <property type="molecule type" value="Genomic_DNA"/>
</dbReference>
<organism evidence="1 2">
    <name type="scientific">Symbiodinium microadriaticum</name>
    <name type="common">Dinoflagellate</name>
    <name type="synonym">Zooxanthella microadriatica</name>
    <dbReference type="NCBI Taxonomy" id="2951"/>
    <lineage>
        <taxon>Eukaryota</taxon>
        <taxon>Sar</taxon>
        <taxon>Alveolata</taxon>
        <taxon>Dinophyceae</taxon>
        <taxon>Suessiales</taxon>
        <taxon>Symbiodiniaceae</taxon>
        <taxon>Symbiodinium</taxon>
    </lineage>
</organism>
<evidence type="ECO:0000313" key="1">
    <source>
        <dbReference type="EMBL" id="OLP83992.1"/>
    </source>
</evidence>